<keyword evidence="1" id="KW-0472">Membrane</keyword>
<evidence type="ECO:0000256" key="1">
    <source>
        <dbReference type="SAM" id="Phobius"/>
    </source>
</evidence>
<comment type="caution">
    <text evidence="2">The sequence shown here is derived from an EMBL/GenBank/DDBJ whole genome shotgun (WGS) entry which is preliminary data.</text>
</comment>
<proteinExistence type="predicted"/>
<dbReference type="Pfam" id="PF12291">
    <property type="entry name" value="DUF3623"/>
    <property type="match status" value="1"/>
</dbReference>
<feature type="transmembrane region" description="Helical" evidence="1">
    <location>
        <begin position="6"/>
        <end position="27"/>
    </location>
</feature>
<feature type="transmembrane region" description="Helical" evidence="1">
    <location>
        <begin position="141"/>
        <end position="162"/>
    </location>
</feature>
<dbReference type="Proteomes" id="UP000681356">
    <property type="component" value="Unassembled WGS sequence"/>
</dbReference>
<feature type="transmembrane region" description="Helical" evidence="1">
    <location>
        <begin position="112"/>
        <end position="135"/>
    </location>
</feature>
<protein>
    <submittedName>
        <fullName evidence="2">DUF3623 domain-containing protein</fullName>
    </submittedName>
</protein>
<organism evidence="2 3">
    <name type="scientific">Thetidibacter halocola</name>
    <dbReference type="NCBI Taxonomy" id="2827239"/>
    <lineage>
        <taxon>Bacteria</taxon>
        <taxon>Pseudomonadati</taxon>
        <taxon>Pseudomonadota</taxon>
        <taxon>Alphaproteobacteria</taxon>
        <taxon>Rhodobacterales</taxon>
        <taxon>Roseobacteraceae</taxon>
        <taxon>Thetidibacter</taxon>
    </lineage>
</organism>
<keyword evidence="3" id="KW-1185">Reference proteome</keyword>
<dbReference type="NCBIfam" id="TIGR03055">
    <property type="entry name" value="photo_alph_chp2"/>
    <property type="match status" value="1"/>
</dbReference>
<dbReference type="InterPro" id="IPR017496">
    <property type="entry name" value="Photo_alph_chp2"/>
</dbReference>
<dbReference type="AlphaFoldDB" id="A0A8J7W9Z0"/>
<keyword evidence="1" id="KW-1133">Transmembrane helix</keyword>
<name>A0A8J7W9Z0_9RHOB</name>
<reference evidence="2" key="1">
    <citation type="submission" date="2021-04" db="EMBL/GenBank/DDBJ databases">
        <authorList>
            <person name="Yoon J."/>
        </authorList>
    </citation>
    <scope>NUCLEOTIDE SEQUENCE</scope>
    <source>
        <strain evidence="2">KMU-90</strain>
    </source>
</reference>
<sequence>MLNDPWIAALVALFLWWFSTGAILVAVRIADRRGLRAGHMATVAALPMLGLGVWGIAATADHATPGAVYHAFLSALAIWGWIEMAFLTGTITGPNRMVLRRGVAEWERFIRAWGTIAYHEILLTGATIALGLFLWDAANPFGFLTFALLFAARVSAKLNLFLGVPKINTEFLPAALAHLPSHFRHARLNWLFPISITGLTLAVGCWLALVATSEHLSGTIGFSLLSAMTALALLEHWFMVLPLPDEKLWRWMLPAPKPEMTKTTTEDAHGL</sequence>
<feature type="transmembrane region" description="Helical" evidence="1">
    <location>
        <begin position="221"/>
        <end position="243"/>
    </location>
</feature>
<evidence type="ECO:0000313" key="2">
    <source>
        <dbReference type="EMBL" id="MBS0123635.1"/>
    </source>
</evidence>
<feature type="transmembrane region" description="Helical" evidence="1">
    <location>
        <begin position="190"/>
        <end position="209"/>
    </location>
</feature>
<accession>A0A8J7W9Z0</accession>
<feature type="transmembrane region" description="Helical" evidence="1">
    <location>
        <begin position="39"/>
        <end position="57"/>
    </location>
</feature>
<evidence type="ECO:0000313" key="3">
    <source>
        <dbReference type="Proteomes" id="UP000681356"/>
    </source>
</evidence>
<feature type="transmembrane region" description="Helical" evidence="1">
    <location>
        <begin position="69"/>
        <end position="91"/>
    </location>
</feature>
<gene>
    <name evidence="2" type="ORF">KB874_05760</name>
</gene>
<keyword evidence="1" id="KW-0812">Transmembrane</keyword>
<dbReference type="EMBL" id="JAGTUU010000002">
    <property type="protein sequence ID" value="MBS0123635.1"/>
    <property type="molecule type" value="Genomic_DNA"/>
</dbReference>